<dbReference type="RefSeq" id="WP_169247655.1">
    <property type="nucleotide sequence ID" value="NZ_SPMZ01000011.1"/>
</dbReference>
<reference evidence="1 2" key="1">
    <citation type="submission" date="2019-03" db="EMBL/GenBank/DDBJ databases">
        <title>Metabolic reconstructions from genomes of highly enriched 'Candidatus Accumulibacter' and 'Candidatus Competibacter' bioreactor populations.</title>
        <authorList>
            <person name="Annavajhala M.K."/>
            <person name="Welles L."/>
            <person name="Abbas B."/>
            <person name="Sorokin D."/>
            <person name="Park H."/>
            <person name="Van Loosdrecht M."/>
            <person name="Chandran K."/>
        </authorList>
    </citation>
    <scope>NUCLEOTIDE SEQUENCE [LARGE SCALE GENOMIC DNA]</scope>
    <source>
        <strain evidence="1 2">SBR_G</strain>
    </source>
</reference>
<name>A0ABX1TKH2_9GAMM</name>
<proteinExistence type="predicted"/>
<keyword evidence="2" id="KW-1185">Reference proteome</keyword>
<dbReference type="EMBL" id="SPMZ01000011">
    <property type="protein sequence ID" value="NMQ18405.1"/>
    <property type="molecule type" value="Genomic_DNA"/>
</dbReference>
<gene>
    <name evidence="1" type="ORF">E4P82_03830</name>
</gene>
<accession>A0ABX1TKH2</accession>
<evidence type="ECO:0000313" key="1">
    <source>
        <dbReference type="EMBL" id="NMQ18405.1"/>
    </source>
</evidence>
<dbReference type="Proteomes" id="UP000760480">
    <property type="component" value="Unassembled WGS sequence"/>
</dbReference>
<comment type="caution">
    <text evidence="1">The sequence shown here is derived from an EMBL/GenBank/DDBJ whole genome shotgun (WGS) entry which is preliminary data.</text>
</comment>
<protein>
    <submittedName>
        <fullName evidence="1">Uncharacterized protein</fullName>
    </submittedName>
</protein>
<evidence type="ECO:0000313" key="2">
    <source>
        <dbReference type="Proteomes" id="UP000760480"/>
    </source>
</evidence>
<organism evidence="1 2">
    <name type="scientific">Candidatus Competibacter phosphatis</name>
    <dbReference type="NCBI Taxonomy" id="221280"/>
    <lineage>
        <taxon>Bacteria</taxon>
        <taxon>Pseudomonadati</taxon>
        <taxon>Pseudomonadota</taxon>
        <taxon>Gammaproteobacteria</taxon>
        <taxon>Candidatus Competibacteraceae</taxon>
        <taxon>Candidatus Competibacter</taxon>
    </lineage>
</organism>
<sequence>MPHAFAERLTLEFSVIRKGSIEMPLGRIVVGKQTLLDFGDEFDEVAELIDAAISVASQDQLLPAEFPRNAIPLFTEFRKKTQGIRDAYSFKPITENKPLLAPSKRVDVWRNGRKRLLRIWRM</sequence>